<feature type="compositionally biased region" description="Low complexity" evidence="4">
    <location>
        <begin position="693"/>
        <end position="706"/>
    </location>
</feature>
<gene>
    <name evidence="6" type="ORF">GCM10009745_34780</name>
</gene>
<evidence type="ECO:0000313" key="7">
    <source>
        <dbReference type="Proteomes" id="UP001500280"/>
    </source>
</evidence>
<reference evidence="7" key="1">
    <citation type="journal article" date="2019" name="Int. J. Syst. Evol. Microbiol.">
        <title>The Global Catalogue of Microorganisms (GCM) 10K type strain sequencing project: providing services to taxonomists for standard genome sequencing and annotation.</title>
        <authorList>
            <consortium name="The Broad Institute Genomics Platform"/>
            <consortium name="The Broad Institute Genome Sequencing Center for Infectious Disease"/>
            <person name="Wu L."/>
            <person name="Ma J."/>
        </authorList>
    </citation>
    <scope>NUCLEOTIDE SEQUENCE [LARGE SCALE GENOMIC DNA]</scope>
    <source>
        <strain evidence="7">JCM 14307</strain>
    </source>
</reference>
<dbReference type="PANTHER" id="PTHR13817:SF151">
    <property type="entry name" value="TITIN"/>
    <property type="match status" value="1"/>
</dbReference>
<name>A0ABP4TF18_9ACTN</name>
<evidence type="ECO:0000256" key="4">
    <source>
        <dbReference type="SAM" id="MobiDB-lite"/>
    </source>
</evidence>
<dbReference type="SMART" id="SM00060">
    <property type="entry name" value="FN3"/>
    <property type="match status" value="5"/>
</dbReference>
<evidence type="ECO:0000256" key="3">
    <source>
        <dbReference type="ARBA" id="ARBA00023326"/>
    </source>
</evidence>
<dbReference type="PANTHER" id="PTHR13817">
    <property type="entry name" value="TITIN"/>
    <property type="match status" value="1"/>
</dbReference>
<dbReference type="Pfam" id="PF00041">
    <property type="entry name" value="fn3"/>
    <property type="match status" value="5"/>
</dbReference>
<evidence type="ECO:0000313" key="6">
    <source>
        <dbReference type="EMBL" id="GAA1687084.1"/>
    </source>
</evidence>
<evidence type="ECO:0000259" key="5">
    <source>
        <dbReference type="PROSITE" id="PS50853"/>
    </source>
</evidence>
<dbReference type="PROSITE" id="PS50853">
    <property type="entry name" value="FN3"/>
    <property type="match status" value="5"/>
</dbReference>
<dbReference type="InterPro" id="IPR003961">
    <property type="entry name" value="FN3_dom"/>
</dbReference>
<organism evidence="6 7">
    <name type="scientific">Kribbella yunnanensis</name>
    <dbReference type="NCBI Taxonomy" id="190194"/>
    <lineage>
        <taxon>Bacteria</taxon>
        <taxon>Bacillati</taxon>
        <taxon>Actinomycetota</taxon>
        <taxon>Actinomycetes</taxon>
        <taxon>Propionibacteriales</taxon>
        <taxon>Kribbellaceae</taxon>
        <taxon>Kribbella</taxon>
    </lineage>
</organism>
<dbReference type="EMBL" id="BAAANF010000011">
    <property type="protein sequence ID" value="GAA1687084.1"/>
    <property type="molecule type" value="Genomic_DNA"/>
</dbReference>
<dbReference type="InterPro" id="IPR050964">
    <property type="entry name" value="Striated_Muscle_Regulatory"/>
</dbReference>
<dbReference type="Proteomes" id="UP001500280">
    <property type="component" value="Unassembled WGS sequence"/>
</dbReference>
<feature type="domain" description="Fibronectin type-III" evidence="5">
    <location>
        <begin position="523"/>
        <end position="615"/>
    </location>
</feature>
<dbReference type="Gene3D" id="2.60.40.10">
    <property type="entry name" value="Immunoglobulins"/>
    <property type="match status" value="5"/>
</dbReference>
<feature type="domain" description="Fibronectin type-III" evidence="5">
    <location>
        <begin position="708"/>
        <end position="795"/>
    </location>
</feature>
<protein>
    <recommendedName>
        <fullName evidence="5">Fibronectin type-III domain-containing protein</fullName>
    </recommendedName>
</protein>
<sequence>MRRGFRLLLLPLLLSLLVPGLLPEWVSASTASVAAAAGVGDPGGGGGLYVPLAAQVRLLDTGTTPVTANPTPVTSTFTGRGGIPATGVAAVSVNVTVVNPTVAGNLVAWPAGQVRPSVSGILFAAGQTYASGSSVLRLNASGQAAFFNTSAGTVRIIVDVAGYYTTDDATVGGSRYVPVKQTRILDTRNKIGVPTNTAVPAKTAISFPVAGVGGLPAASAMTSVAITLTGLVPASPAGPAGGMVVYPAGATAPGVAHGSWSAGRSKSSTVVTRVAANGQVTLTNTSAGAVHFLAEVTGYYTTPTNSAAASSRISILPVAARVLDTGGTTLVAAGFGHTFKVAGLGGLPATGLAAVSANLIVATKATSGDVVAYPAGETAPVATDAIALPTHYSFNQILVRPNAAGEITILNRGNAGARFYLDVSGYALKPKAPAAPTDVQATPADKSVKLSWTAPQDTGDQTLKSYEVTRSPGNVLTTVTGTSTTITGLVNDTTYTFKVVAVNAAGRSPAAFSTAVSPAPPAPPGQPFITAVTSRDSAAAVSWDAPAGLPEVITSYVVTAMPGGVTMTVPGTARDALLKGLTNDTTYAITVKATNAFGSGTSDPRPAYPVLAKVPLAPPINAVTALDERVDVQWVRPADGGAEVDNYEVTADPGGITQTIAADTTITALTGLTNGQKYTIKVRAHNKAGYGEASTTSSTPAAARAPGVPDDVKAAPSASGVVQLSWKAPIDIGTSAVTGYRVTVTPGGQVLDVTAPSATVSGLDPATEYQFTIAAKNAAGTGTATVPTTGIKPALTLKVAPIVLSAESLQQVSSLTPTAIVVATPTSQLSGVQAGQTVIADASPTTPQGFLRKITKVQTVGGLLVFNTEDAALTDVYGDMALATQFKATADDVAAFVPAGPGIRLAAPTAGGKTRQQGGFTKSVNPDEGKLYIKDGKLVVEVEKEIKTGSRITGSATFDPRFDLTVENDLLATSHFRIAFDTESSFRVDLALGGAMEPKRFRLGQLRLRCITVGIGGAPVVICPVGELELVIEADGRAGIAFEVTYKRRLGIELEVTGPVVTAEPINEQIADNELSFKYPQVFGNAAASAGIAGKFIVAFYGQGGPEVEVTPYLEGEIDTAADPAIKLVFGVQIGGGLEFNFLQRKVVRWVKPDVLKFEKVLWDSGGPYSGVVIDPGSAEIGTTGSQQFDASLVGFPDSEPFAWRVVKGPGTINSVGLYQATGDGLVQIEAKVDPNILHGELKNTANIKVSGFLPSEPRNVRATAGIRTAEVTWDPQEFSGRVPVTHYVVSTSPATGAVKVPVAAGNRVTLRNLTPNTDYTVTVSAVNADGVGLPGSSGRFTPRTTTLADPGGGDITDGVDGDEPGIDGVVFSDSGRYAFFGVKKPADRHFYLIRRDLADRSDQIVSVKPDGTTPEPIASDFPEVGSQLTAPNYAVSGEGRYVAYRTAAGSVNTNDQIAVRDVQTGEHWTSPVTPFKVSTFKLSADGTKLTYITGSGGTANRRVWQVTKGQANAVWLDGCIDTKSCGAGSPLNLGVTPDGNTVMYDFESEDPASPYYTATNRVMVLDVRTGQKTTPYLNKGLPFLDPVYSADASWMIAQVKLGDDFDPQYTLAARKFGTGPFVVADVLFRGTSDGFDISNDGERIAWRDGWNTGTYPDPKRLYVFSRSTKTNWTAPSVPNAGYYRDDLVDLAPSGAAVSWRAVDENNTLVGKPWGAAVG</sequence>
<keyword evidence="2" id="KW-0326">Glycosidase</keyword>
<feature type="domain" description="Fibronectin type-III" evidence="5">
    <location>
        <begin position="1254"/>
        <end position="1350"/>
    </location>
</feature>
<keyword evidence="3" id="KW-0119">Carbohydrate metabolism</keyword>
<evidence type="ECO:0000256" key="2">
    <source>
        <dbReference type="ARBA" id="ARBA00023295"/>
    </source>
</evidence>
<evidence type="ECO:0000256" key="1">
    <source>
        <dbReference type="ARBA" id="ARBA00022737"/>
    </source>
</evidence>
<comment type="caution">
    <text evidence="6">The sequence shown here is derived from an EMBL/GenBank/DDBJ whole genome shotgun (WGS) entry which is preliminary data.</text>
</comment>
<dbReference type="CDD" id="cd00063">
    <property type="entry name" value="FN3"/>
    <property type="match status" value="5"/>
</dbReference>
<accession>A0ABP4TF18</accession>
<feature type="region of interest" description="Disordered" evidence="4">
    <location>
        <begin position="690"/>
        <end position="713"/>
    </location>
</feature>
<proteinExistence type="predicted"/>
<dbReference type="InterPro" id="IPR013783">
    <property type="entry name" value="Ig-like_fold"/>
</dbReference>
<keyword evidence="7" id="KW-1185">Reference proteome</keyword>
<dbReference type="InterPro" id="IPR036116">
    <property type="entry name" value="FN3_sf"/>
</dbReference>
<dbReference type="SUPFAM" id="SSF82171">
    <property type="entry name" value="DPP6 N-terminal domain-like"/>
    <property type="match status" value="1"/>
</dbReference>
<feature type="domain" description="Fibronectin type-III" evidence="5">
    <location>
        <begin position="432"/>
        <end position="522"/>
    </location>
</feature>
<keyword evidence="3" id="KW-0624">Polysaccharide degradation</keyword>
<keyword evidence="1" id="KW-0677">Repeat</keyword>
<keyword evidence="2" id="KW-0378">Hydrolase</keyword>
<dbReference type="SUPFAM" id="SSF49265">
    <property type="entry name" value="Fibronectin type III"/>
    <property type="match status" value="3"/>
</dbReference>
<feature type="domain" description="Fibronectin type-III" evidence="5">
    <location>
        <begin position="618"/>
        <end position="706"/>
    </location>
</feature>